<proteinExistence type="predicted"/>
<name>C7RH86_ANAPD</name>
<accession>C7RH86</accession>
<evidence type="ECO:0000313" key="2">
    <source>
        <dbReference type="Proteomes" id="UP000002294"/>
    </source>
</evidence>
<dbReference type="Proteomes" id="UP000002294">
    <property type="component" value="Chromosome"/>
</dbReference>
<dbReference type="EMBL" id="CP001708">
    <property type="protein sequence ID" value="ACV28847.1"/>
    <property type="molecule type" value="Genomic_DNA"/>
</dbReference>
<dbReference type="OrthoDB" id="1692828at2"/>
<keyword evidence="2" id="KW-1185">Reference proteome</keyword>
<dbReference type="STRING" id="525919.Apre_0819"/>
<gene>
    <name evidence="1" type="ordered locus">Apre_0819</name>
</gene>
<dbReference type="HOGENOM" id="CLU_2803067_0_0_9"/>
<organism evidence="1 2">
    <name type="scientific">Anaerococcus prevotii (strain ATCC 9321 / DSM 20548 / JCM 6508 / NCTC 11806 / PC1)</name>
    <name type="common">Peptostreptococcus prevotii</name>
    <name type="synonym">Peptococcus prevotii</name>
    <dbReference type="NCBI Taxonomy" id="525919"/>
    <lineage>
        <taxon>Bacteria</taxon>
        <taxon>Bacillati</taxon>
        <taxon>Bacillota</taxon>
        <taxon>Tissierellia</taxon>
        <taxon>Tissierellales</taxon>
        <taxon>Peptoniphilaceae</taxon>
        <taxon>Anaerococcus</taxon>
    </lineage>
</organism>
<dbReference type="RefSeq" id="WP_015777750.1">
    <property type="nucleotide sequence ID" value="NC_013171.1"/>
</dbReference>
<reference evidence="1 2" key="1">
    <citation type="journal article" date="2009" name="Stand. Genomic Sci.">
        <title>Complete genome sequence of Anaerococcus prevotii type strain (PC1).</title>
        <authorList>
            <person name="Labutti K."/>
            <person name="Pukall R."/>
            <person name="Steenblock K."/>
            <person name="Glavina Del Rio T."/>
            <person name="Tice H."/>
            <person name="Copeland A."/>
            <person name="Cheng J.F."/>
            <person name="Lucas S."/>
            <person name="Chen F."/>
            <person name="Nolan M."/>
            <person name="Bruce D."/>
            <person name="Goodwin L."/>
            <person name="Pitluck S."/>
            <person name="Ivanova N."/>
            <person name="Mavromatis K."/>
            <person name="Ovchinnikova G."/>
            <person name="Pati A."/>
            <person name="Chen A."/>
            <person name="Palaniappan K."/>
            <person name="Land M."/>
            <person name="Hauser L."/>
            <person name="Chang Y.J."/>
            <person name="Jeffries C.D."/>
            <person name="Chain P."/>
            <person name="Saunders E."/>
            <person name="Brettin T."/>
            <person name="Detter J.C."/>
            <person name="Han C."/>
            <person name="Goker M."/>
            <person name="Bristow J."/>
            <person name="Eisen J.A."/>
            <person name="Markowitz V."/>
            <person name="Hugenholtz P."/>
            <person name="Kyrpides N.C."/>
            <person name="Klenk H.P."/>
            <person name="Lapidus A."/>
        </authorList>
    </citation>
    <scope>NUCLEOTIDE SEQUENCE [LARGE SCALE GENOMIC DNA]</scope>
    <source>
        <strain evidence="2">ATCC 9321 / DSM 20548 / JCM 6508 / NCTC 11806 / PC1</strain>
    </source>
</reference>
<protein>
    <submittedName>
        <fullName evidence="1">Uncharacterized protein</fullName>
    </submittedName>
</protein>
<dbReference type="AlphaFoldDB" id="C7RH86"/>
<evidence type="ECO:0000313" key="1">
    <source>
        <dbReference type="EMBL" id="ACV28847.1"/>
    </source>
</evidence>
<dbReference type="KEGG" id="apr:Apre_0819"/>
<dbReference type="eggNOG" id="ENOG5030EYQ">
    <property type="taxonomic scope" value="Bacteria"/>
</dbReference>
<sequence length="67" mass="7850">MSDKKYQFKFTEKQVEMINELIEDKFQLASDMNEQVINGVELISLAAHLNFELGFNQGYEKSMEVEE</sequence>